<reference evidence="2 3" key="1">
    <citation type="submission" date="2020-09" db="EMBL/GenBank/DDBJ databases">
        <title>Development of specific Francisella tularensis PCR assay based on in-depth characterization of family Francisellaceae.</title>
        <authorList>
            <person name="Ohrman C."/>
            <person name="Sahl J."/>
            <person name="Sjodin A."/>
            <person name="Uneklint I."/>
            <person name="Ballard R."/>
            <person name="Karlsson L."/>
            <person name="Mcdonough R."/>
            <person name="Sundell D."/>
            <person name="Soria K."/>
            <person name="Brindeflk B."/>
            <person name="Vallesi A."/>
            <person name="Ramirez-Paredes J.G."/>
            <person name="Colquhoun D."/>
            <person name="Myrtennas K."/>
            <person name="Birdsell D."/>
            <person name="Johansson A."/>
            <person name="Wagner D."/>
            <person name="Forsman M."/>
        </authorList>
    </citation>
    <scope>NUCLEOTIDE SEQUENCE [LARGE SCALE GENOMIC DNA]</scope>
    <source>
        <strain evidence="2 3">FSC1140</strain>
    </source>
</reference>
<dbReference type="EMBL" id="JACVKN010000020">
    <property type="protein sequence ID" value="MBK2064442.1"/>
    <property type="molecule type" value="Genomic_DNA"/>
</dbReference>
<dbReference type="Proteomes" id="UP000701999">
    <property type="component" value="Unassembled WGS sequence"/>
</dbReference>
<evidence type="ECO:0000313" key="2">
    <source>
        <dbReference type="EMBL" id="MBK2064442.1"/>
    </source>
</evidence>
<feature type="transmembrane region" description="Helical" evidence="1">
    <location>
        <begin position="72"/>
        <end position="91"/>
    </location>
</feature>
<accession>A0A9Q2KPM5</accession>
<gene>
    <name evidence="2" type="ORF">IB647_01150</name>
</gene>
<feature type="transmembrane region" description="Helical" evidence="1">
    <location>
        <begin position="145"/>
        <end position="163"/>
    </location>
</feature>
<feature type="transmembrane region" description="Helical" evidence="1">
    <location>
        <begin position="97"/>
        <end position="112"/>
    </location>
</feature>
<dbReference type="AlphaFoldDB" id="A0A9Q2KPM5"/>
<dbReference type="GeneID" id="93255515"/>
<feature type="transmembrane region" description="Helical" evidence="1">
    <location>
        <begin position="119"/>
        <end position="139"/>
    </location>
</feature>
<name>A0A9Q2KPM5_9GAMM</name>
<keyword evidence="3" id="KW-1185">Reference proteome</keyword>
<protein>
    <submittedName>
        <fullName evidence="2">Uncharacterized protein</fullName>
    </submittedName>
</protein>
<comment type="caution">
    <text evidence="2">The sequence shown here is derived from an EMBL/GenBank/DDBJ whole genome shotgun (WGS) entry which is preliminary data.</text>
</comment>
<feature type="transmembrane region" description="Helical" evidence="1">
    <location>
        <begin position="47"/>
        <end position="65"/>
    </location>
</feature>
<sequence>MLSISEIYHKYVDQDPMKVFQDGAIKSAIILFSFLAITAFFDIDKNLVIIIILFMANLAGSILLGSIQAKRLAFALYMIIAIVIVNISPYVHLLFETNFMLIVFVAFIAFWFRRFGEAFTVFPMMIVVITCICFVRYPLEKDNHLHFTLTAILIGLIVYLVIIRNYKLMKANDVSKVFNEFLKNFVRNYVDTFEKAKYRRFTQSNIVEVSNLKYQNINSFKNHGLMFLRKSRQEQWRYLSHNLVVFNRLTSKFLLVYKKLTVDYVRLGFEEEEAKNLSQDLEKIYKNTMILMLYIQKPAKTFEKKSEDISHLKYKFEMNYIYKYQNDKQKRKLLFSSLLFLDDMLIGLENIREAYYDLI</sequence>
<proteinExistence type="predicted"/>
<keyword evidence="1" id="KW-1133">Transmembrane helix</keyword>
<keyword evidence="1" id="KW-0472">Membrane</keyword>
<evidence type="ECO:0000256" key="1">
    <source>
        <dbReference type="SAM" id="Phobius"/>
    </source>
</evidence>
<keyword evidence="1" id="KW-0812">Transmembrane</keyword>
<organism evidence="2 3">
    <name type="scientific">Francisella noatunensis</name>
    <dbReference type="NCBI Taxonomy" id="657445"/>
    <lineage>
        <taxon>Bacteria</taxon>
        <taxon>Pseudomonadati</taxon>
        <taxon>Pseudomonadota</taxon>
        <taxon>Gammaproteobacteria</taxon>
        <taxon>Thiotrichales</taxon>
        <taxon>Francisellaceae</taxon>
        <taxon>Francisella</taxon>
    </lineage>
</organism>
<feature type="transmembrane region" description="Helical" evidence="1">
    <location>
        <begin position="23"/>
        <end position="41"/>
    </location>
</feature>
<evidence type="ECO:0000313" key="3">
    <source>
        <dbReference type="Proteomes" id="UP000701999"/>
    </source>
</evidence>
<dbReference type="RefSeq" id="WP_159184706.1">
    <property type="nucleotide sequence ID" value="NZ_JACVJL010000072.1"/>
</dbReference>